<feature type="transmembrane region" description="Helical" evidence="6">
    <location>
        <begin position="348"/>
        <end position="369"/>
    </location>
</feature>
<dbReference type="Proteomes" id="UP000198339">
    <property type="component" value="Unassembled WGS sequence"/>
</dbReference>
<keyword evidence="4 6" id="KW-1133">Transmembrane helix</keyword>
<dbReference type="EMBL" id="FZPA01000001">
    <property type="protein sequence ID" value="SNS27757.1"/>
    <property type="molecule type" value="Genomic_DNA"/>
</dbReference>
<evidence type="ECO:0000256" key="6">
    <source>
        <dbReference type="SAM" id="Phobius"/>
    </source>
</evidence>
<dbReference type="PANTHER" id="PTHR30250:SF26">
    <property type="entry name" value="PSMA PROTEIN"/>
    <property type="match status" value="1"/>
</dbReference>
<keyword evidence="5 6" id="KW-0472">Membrane</keyword>
<feature type="transmembrane region" description="Helical" evidence="6">
    <location>
        <begin position="162"/>
        <end position="182"/>
    </location>
</feature>
<evidence type="ECO:0000313" key="8">
    <source>
        <dbReference type="Proteomes" id="UP000198339"/>
    </source>
</evidence>
<evidence type="ECO:0000256" key="5">
    <source>
        <dbReference type="ARBA" id="ARBA00023136"/>
    </source>
</evidence>
<dbReference type="InterPro" id="IPR006311">
    <property type="entry name" value="TAT_signal"/>
</dbReference>
<dbReference type="PROSITE" id="PS51318">
    <property type="entry name" value="TAT"/>
    <property type="match status" value="1"/>
</dbReference>
<evidence type="ECO:0000256" key="3">
    <source>
        <dbReference type="ARBA" id="ARBA00022692"/>
    </source>
</evidence>
<proteinExistence type="predicted"/>
<evidence type="ECO:0000256" key="4">
    <source>
        <dbReference type="ARBA" id="ARBA00022989"/>
    </source>
</evidence>
<evidence type="ECO:0000256" key="2">
    <source>
        <dbReference type="ARBA" id="ARBA00022475"/>
    </source>
</evidence>
<dbReference type="GO" id="GO:0005886">
    <property type="term" value="C:plasma membrane"/>
    <property type="evidence" value="ECO:0007669"/>
    <property type="project" value="UniProtKB-SubCell"/>
</dbReference>
<accession>A0A239D645</accession>
<dbReference type="RefSeq" id="WP_141133880.1">
    <property type="nucleotide sequence ID" value="NZ_FZPA01000001.1"/>
</dbReference>
<dbReference type="PANTHER" id="PTHR30250">
    <property type="entry name" value="PST FAMILY PREDICTED COLANIC ACID TRANSPORTER"/>
    <property type="match status" value="1"/>
</dbReference>
<feature type="transmembrane region" description="Helical" evidence="6">
    <location>
        <begin position="188"/>
        <end position="209"/>
    </location>
</feature>
<reference evidence="7 8" key="1">
    <citation type="submission" date="2017-06" db="EMBL/GenBank/DDBJ databases">
        <authorList>
            <person name="Kim H.J."/>
            <person name="Triplett B.A."/>
        </authorList>
    </citation>
    <scope>NUCLEOTIDE SEQUENCE [LARGE SCALE GENOMIC DNA]</scope>
    <source>
        <strain evidence="7 8">DS15</strain>
    </source>
</reference>
<gene>
    <name evidence="7" type="ORF">SAMN06295955_101112</name>
</gene>
<dbReference type="InterPro" id="IPR050833">
    <property type="entry name" value="Poly_Biosynth_Transport"/>
</dbReference>
<evidence type="ECO:0000256" key="1">
    <source>
        <dbReference type="ARBA" id="ARBA00004651"/>
    </source>
</evidence>
<name>A0A239D645_9SPHN</name>
<evidence type="ECO:0008006" key="9">
    <source>
        <dbReference type="Google" id="ProtNLM"/>
    </source>
</evidence>
<feature type="transmembrane region" description="Helical" evidence="6">
    <location>
        <begin position="44"/>
        <end position="68"/>
    </location>
</feature>
<protein>
    <recommendedName>
        <fullName evidence="9">Membrane protein involved in the export of O-antigen and teichoic acid</fullName>
    </recommendedName>
</protein>
<feature type="transmembrane region" description="Helical" evidence="6">
    <location>
        <begin position="88"/>
        <end position="110"/>
    </location>
</feature>
<keyword evidence="2" id="KW-1003">Cell membrane</keyword>
<sequence length="440" mass="46194">MRRLRRIFLAYATSGVSKLATAGVQLLALPIVLAAAGSEKFGAMMTVAAMGSLLQFPALGFSSSVGYLMSSSIGHGDETEAAKWLRSALIVVAGIAALLLTAGLILIGFLPVHAFLGEGVKAFPAEARAMLLAALVHTIGVYLFNMVEGVRASFHENFITNLYSSAGSGLSFVAVLLVARVAPSLPHFYLALFALPVFVQGLNLTMFALGRSKAFRGNLARGAIDPMPVIAKAVSYAKAQAGIVLHLHGFTYLVSHMIGLTAGGAIGAAIRALVLLASFAQSLLNPVFPVISQALVRLDATGFKRYYLAAVAFSASYALAVGATFAVAGNHILELWLSISIPGGEPVLLGMGLLAAGYLGGHLLFNILVYVDQSKYFGYSVGLSGIAGFAISYFLLGRAGMSSALIANASILFVTAYCLQLIWLFRFYRSAFPALPLATK</sequence>
<feature type="transmembrane region" description="Helical" evidence="6">
    <location>
        <begin position="306"/>
        <end position="328"/>
    </location>
</feature>
<feature type="transmembrane region" description="Helical" evidence="6">
    <location>
        <begin position="130"/>
        <end position="150"/>
    </location>
</feature>
<keyword evidence="3 6" id="KW-0812">Transmembrane</keyword>
<dbReference type="OrthoDB" id="5751261at2"/>
<organism evidence="7 8">
    <name type="scientific">Sphingopyxis indica</name>
    <dbReference type="NCBI Taxonomy" id="436663"/>
    <lineage>
        <taxon>Bacteria</taxon>
        <taxon>Pseudomonadati</taxon>
        <taxon>Pseudomonadota</taxon>
        <taxon>Alphaproteobacteria</taxon>
        <taxon>Sphingomonadales</taxon>
        <taxon>Sphingomonadaceae</taxon>
        <taxon>Sphingopyxis</taxon>
    </lineage>
</organism>
<feature type="transmembrane region" description="Helical" evidence="6">
    <location>
        <begin position="402"/>
        <end position="425"/>
    </location>
</feature>
<evidence type="ECO:0000313" key="7">
    <source>
        <dbReference type="EMBL" id="SNS27757.1"/>
    </source>
</evidence>
<dbReference type="AlphaFoldDB" id="A0A239D645"/>
<comment type="subcellular location">
    <subcellularLocation>
        <location evidence="1">Cell membrane</location>
        <topology evidence="1">Multi-pass membrane protein</topology>
    </subcellularLocation>
</comment>
<keyword evidence="8" id="KW-1185">Reference proteome</keyword>
<feature type="transmembrane region" description="Helical" evidence="6">
    <location>
        <begin position="376"/>
        <end position="396"/>
    </location>
</feature>